<reference evidence="1" key="1">
    <citation type="journal article" date="2013" name="Environ. Microbiol.">
        <title>Seasonally variable intestinal metagenomes of the red palm weevil (Rhynchophorus ferrugineus).</title>
        <authorList>
            <person name="Jia S."/>
            <person name="Zhang X."/>
            <person name="Zhang G."/>
            <person name="Yin A."/>
            <person name="Zhang S."/>
            <person name="Li F."/>
            <person name="Wang L."/>
            <person name="Zhao D."/>
            <person name="Yun Q."/>
            <person name="Tala"/>
            <person name="Wang J."/>
            <person name="Sun G."/>
            <person name="Baabdullah M."/>
            <person name="Yu X."/>
            <person name="Hu S."/>
            <person name="Al-Mssallem I.S."/>
            <person name="Yu J."/>
        </authorList>
    </citation>
    <scope>NUCLEOTIDE SEQUENCE</scope>
</reference>
<proteinExistence type="predicted"/>
<dbReference type="EMBL" id="KF124302">
    <property type="protein sequence ID" value="AIA91618.1"/>
    <property type="molecule type" value="Genomic_DNA"/>
</dbReference>
<dbReference type="Gene3D" id="2.60.120.260">
    <property type="entry name" value="Galactose-binding domain-like"/>
    <property type="match status" value="1"/>
</dbReference>
<protein>
    <submittedName>
        <fullName evidence="1">CAZy families CE4 protein</fullName>
    </submittedName>
</protein>
<organism evidence="1">
    <name type="scientific">uncultured Arthrobacter sp</name>
    <dbReference type="NCBI Taxonomy" id="114050"/>
    <lineage>
        <taxon>Bacteria</taxon>
        <taxon>Bacillati</taxon>
        <taxon>Actinomycetota</taxon>
        <taxon>Actinomycetes</taxon>
        <taxon>Micrococcales</taxon>
        <taxon>Micrococcaceae</taxon>
        <taxon>Arthrobacter</taxon>
        <taxon>environmental samples</taxon>
    </lineage>
</organism>
<sequence length="181" mass="18835">SYAQQVTVADYVGGDRKLLVSESNACAPLVSPGSAYRIGVWYRSTTAAISLTVFRHSVAGWTYWTDLAQPGIADAWTQASAFTPPIPEGTDRIAFGLSIHGNGTLATDDYTIELDEVEEPPPVEVTDLTTNGGLEAGGAATPTGWLLAGWGDAAVSAGVTAQSHGGSRAYQITMTGRTVGD</sequence>
<feature type="non-terminal residue" evidence="1">
    <location>
        <position position="1"/>
    </location>
</feature>
<name>A0A060C4L8_9MICC</name>
<accession>A0A060C4L8</accession>
<feature type="non-terminal residue" evidence="1">
    <location>
        <position position="181"/>
    </location>
</feature>
<evidence type="ECO:0000313" key="1">
    <source>
        <dbReference type="EMBL" id="AIA91618.1"/>
    </source>
</evidence>
<dbReference type="AlphaFoldDB" id="A0A060C4L8"/>